<protein>
    <submittedName>
        <fullName evidence="2">GNAT family N-acetyltransferase</fullName>
        <ecNumber evidence="2">2.3.1.-</ecNumber>
    </submittedName>
</protein>
<gene>
    <name evidence="2" type="ORF">H9882_04615</name>
</gene>
<feature type="domain" description="N-acetyltransferase" evidence="1">
    <location>
        <begin position="35"/>
        <end position="131"/>
    </location>
</feature>
<sequence length="156" mass="18792">MIRLVETQLEHKELLWNLYQKYCHELTKYYDNEMDETGNYPYRYFDAYFTEPERKALLFYDDSQLVGFTMINPYSFIGEKPDYVVAEFTIFPRYRNKHMASQVVEAMFRQYPGNWELKYSQKNAAAEGLWNKVTAQYHPRTHLCEDDEVVLAFCTK</sequence>
<comment type="caution">
    <text evidence="2">The sequence shown here is derived from an EMBL/GenBank/DDBJ whole genome shotgun (WGS) entry which is preliminary data.</text>
</comment>
<keyword evidence="2" id="KW-0808">Transferase</keyword>
<dbReference type="AlphaFoldDB" id="A0A948WSB9"/>
<dbReference type="EC" id="2.3.1.-" evidence="2"/>
<accession>A0A948WSB9</accession>
<dbReference type="GO" id="GO:0016747">
    <property type="term" value="F:acyltransferase activity, transferring groups other than amino-acyl groups"/>
    <property type="evidence" value="ECO:0007669"/>
    <property type="project" value="InterPro"/>
</dbReference>
<dbReference type="SUPFAM" id="SSF55729">
    <property type="entry name" value="Acyl-CoA N-acyltransferases (Nat)"/>
    <property type="match status" value="1"/>
</dbReference>
<evidence type="ECO:0000313" key="3">
    <source>
        <dbReference type="Proteomes" id="UP000713596"/>
    </source>
</evidence>
<dbReference type="Pfam" id="PF00583">
    <property type="entry name" value="Acetyltransf_1"/>
    <property type="match status" value="1"/>
</dbReference>
<keyword evidence="2" id="KW-0012">Acyltransferase</keyword>
<proteinExistence type="predicted"/>
<dbReference type="Proteomes" id="UP000713596">
    <property type="component" value="Unassembled WGS sequence"/>
</dbReference>
<dbReference type="InterPro" id="IPR016181">
    <property type="entry name" value="Acyl_CoA_acyltransferase"/>
</dbReference>
<dbReference type="EMBL" id="JAHLFP010000035">
    <property type="protein sequence ID" value="MBU3806156.1"/>
    <property type="molecule type" value="Genomic_DNA"/>
</dbReference>
<dbReference type="InterPro" id="IPR000182">
    <property type="entry name" value="GNAT_dom"/>
</dbReference>
<evidence type="ECO:0000313" key="2">
    <source>
        <dbReference type="EMBL" id="MBU3806156.1"/>
    </source>
</evidence>
<dbReference type="Gene3D" id="3.40.630.30">
    <property type="match status" value="1"/>
</dbReference>
<organism evidence="2 3">
    <name type="scientific">Candidatus Allofournierella pullistercoris</name>
    <dbReference type="NCBI Taxonomy" id="2838597"/>
    <lineage>
        <taxon>Bacteria</taxon>
        <taxon>Bacillati</taxon>
        <taxon>Bacillota</taxon>
        <taxon>Clostridia</taxon>
        <taxon>Eubacteriales</taxon>
        <taxon>Oscillospiraceae</taxon>
        <taxon>Allofournierella</taxon>
    </lineage>
</organism>
<reference evidence="2" key="1">
    <citation type="journal article" date="2021" name="PeerJ">
        <title>Extensive microbial diversity within the chicken gut microbiome revealed by metagenomics and culture.</title>
        <authorList>
            <person name="Gilroy R."/>
            <person name="Ravi A."/>
            <person name="Getino M."/>
            <person name="Pursley I."/>
            <person name="Horton D.L."/>
            <person name="Alikhan N.F."/>
            <person name="Baker D."/>
            <person name="Gharbi K."/>
            <person name="Hall N."/>
            <person name="Watson M."/>
            <person name="Adriaenssens E.M."/>
            <person name="Foster-Nyarko E."/>
            <person name="Jarju S."/>
            <person name="Secka A."/>
            <person name="Antonio M."/>
            <person name="Oren A."/>
            <person name="Chaudhuri R.R."/>
            <person name="La Ragione R."/>
            <person name="Hildebrand F."/>
            <person name="Pallen M.J."/>
        </authorList>
    </citation>
    <scope>NUCLEOTIDE SEQUENCE</scope>
    <source>
        <strain evidence="2">B5_2728</strain>
    </source>
</reference>
<evidence type="ECO:0000259" key="1">
    <source>
        <dbReference type="Pfam" id="PF00583"/>
    </source>
</evidence>
<name>A0A948WSB9_9FIRM</name>
<reference evidence="2" key="2">
    <citation type="submission" date="2021-04" db="EMBL/GenBank/DDBJ databases">
        <authorList>
            <person name="Gilroy R."/>
        </authorList>
    </citation>
    <scope>NUCLEOTIDE SEQUENCE</scope>
    <source>
        <strain evidence="2">B5_2728</strain>
    </source>
</reference>